<reference evidence="4" key="1">
    <citation type="journal article" date="2020" name="Stud. Mycol.">
        <title>101 Dothideomycetes genomes: a test case for predicting lifestyles and emergence of pathogens.</title>
        <authorList>
            <person name="Haridas S."/>
            <person name="Albert R."/>
            <person name="Binder M."/>
            <person name="Bloem J."/>
            <person name="Labutti K."/>
            <person name="Salamov A."/>
            <person name="Andreopoulos B."/>
            <person name="Baker S."/>
            <person name="Barry K."/>
            <person name="Bills G."/>
            <person name="Bluhm B."/>
            <person name="Cannon C."/>
            <person name="Castanera R."/>
            <person name="Culley D."/>
            <person name="Daum C."/>
            <person name="Ezra D."/>
            <person name="Gonzalez J."/>
            <person name="Henrissat B."/>
            <person name="Kuo A."/>
            <person name="Liang C."/>
            <person name="Lipzen A."/>
            <person name="Lutzoni F."/>
            <person name="Magnuson J."/>
            <person name="Mondo S."/>
            <person name="Nolan M."/>
            <person name="Ohm R."/>
            <person name="Pangilinan J."/>
            <person name="Park H.-J."/>
            <person name="Ramirez L."/>
            <person name="Alfaro M."/>
            <person name="Sun H."/>
            <person name="Tritt A."/>
            <person name="Yoshinaga Y."/>
            <person name="Zwiers L.-H."/>
            <person name="Turgeon B."/>
            <person name="Goodwin S."/>
            <person name="Spatafora J."/>
            <person name="Crous P."/>
            <person name="Grigoriev I."/>
        </authorList>
    </citation>
    <scope>NUCLEOTIDE SEQUENCE</scope>
    <source>
        <strain evidence="4">CBS 119925</strain>
    </source>
</reference>
<dbReference type="SUPFAM" id="SSF53639">
    <property type="entry name" value="AraD/HMP-PK domain-like"/>
    <property type="match status" value="1"/>
</dbReference>
<feature type="non-terminal residue" evidence="4">
    <location>
        <position position="1"/>
    </location>
</feature>
<evidence type="ECO:0000313" key="5">
    <source>
        <dbReference type="Proteomes" id="UP000799440"/>
    </source>
</evidence>
<keyword evidence="5" id="KW-1185">Reference proteome</keyword>
<feature type="domain" description="Class II aldolase/adducin N-terminal" evidence="3">
    <location>
        <begin position="6"/>
        <end position="217"/>
    </location>
</feature>
<dbReference type="Pfam" id="PF00596">
    <property type="entry name" value="Aldolase_II"/>
    <property type="match status" value="1"/>
</dbReference>
<dbReference type="InterPro" id="IPR036409">
    <property type="entry name" value="Aldolase_II/adducin_N_sf"/>
</dbReference>
<protein>
    <recommendedName>
        <fullName evidence="3">Class II aldolase/adducin N-terminal domain-containing protein</fullName>
    </recommendedName>
</protein>
<dbReference type="GO" id="GO:0016832">
    <property type="term" value="F:aldehyde-lyase activity"/>
    <property type="evidence" value="ECO:0007669"/>
    <property type="project" value="TreeGrafter"/>
</dbReference>
<dbReference type="GO" id="GO:0005829">
    <property type="term" value="C:cytosol"/>
    <property type="evidence" value="ECO:0007669"/>
    <property type="project" value="TreeGrafter"/>
</dbReference>
<dbReference type="EMBL" id="MU006599">
    <property type="protein sequence ID" value="KAF2743234.1"/>
    <property type="molecule type" value="Genomic_DNA"/>
</dbReference>
<feature type="non-terminal residue" evidence="4">
    <location>
        <position position="285"/>
    </location>
</feature>
<dbReference type="Gene3D" id="3.40.225.10">
    <property type="entry name" value="Class II aldolase/adducin N-terminal domain"/>
    <property type="match status" value="1"/>
</dbReference>
<sequence length="285" mass="31024">LTQILRTLITANHVLHYNEILDAYGHISVRNPHNDSTFLLSRNVAPALVCSPTDIVEYQVSDGEPVDPHAPPGFEERFLHSEIYKYYPAVNSVVHSHVAAVIPFSVSEVPLMAMGQSGGVMGAVAPVFDSAPFVAPDVPQTFLINTPALGAALAATFSSPLYSPAFAEAPFNTSIVTDPPIHNVVLLRGHGMAVQAPDIESAVFRSVWIRNNAQEQAATIKLAALARPDGQPSRGKCDHTHVQYLDAANAKGYVAIREGFWKPGWELWVREVEAAQRGKLYRNDL</sequence>
<evidence type="ECO:0000313" key="4">
    <source>
        <dbReference type="EMBL" id="KAF2743234.1"/>
    </source>
</evidence>
<dbReference type="InterPro" id="IPR050197">
    <property type="entry name" value="Aldolase_class_II_sugar_metab"/>
</dbReference>
<dbReference type="SMART" id="SM01007">
    <property type="entry name" value="Aldolase_II"/>
    <property type="match status" value="1"/>
</dbReference>
<dbReference type="GO" id="GO:0019323">
    <property type="term" value="P:pentose catabolic process"/>
    <property type="evidence" value="ECO:0007669"/>
    <property type="project" value="TreeGrafter"/>
</dbReference>
<keyword evidence="2" id="KW-0456">Lyase</keyword>
<evidence type="ECO:0000256" key="2">
    <source>
        <dbReference type="ARBA" id="ARBA00023239"/>
    </source>
</evidence>
<dbReference type="PANTHER" id="PTHR22789:SF0">
    <property type="entry name" value="3-OXO-TETRONATE 4-PHOSPHATE DECARBOXYLASE-RELATED"/>
    <property type="match status" value="1"/>
</dbReference>
<dbReference type="PANTHER" id="PTHR22789">
    <property type="entry name" value="FUCULOSE PHOSPHATE ALDOLASE"/>
    <property type="match status" value="1"/>
</dbReference>
<dbReference type="Proteomes" id="UP000799440">
    <property type="component" value="Unassembled WGS sequence"/>
</dbReference>
<organism evidence="4 5">
    <name type="scientific">Sporormia fimetaria CBS 119925</name>
    <dbReference type="NCBI Taxonomy" id="1340428"/>
    <lineage>
        <taxon>Eukaryota</taxon>
        <taxon>Fungi</taxon>
        <taxon>Dikarya</taxon>
        <taxon>Ascomycota</taxon>
        <taxon>Pezizomycotina</taxon>
        <taxon>Dothideomycetes</taxon>
        <taxon>Pleosporomycetidae</taxon>
        <taxon>Pleosporales</taxon>
        <taxon>Sporormiaceae</taxon>
        <taxon>Sporormia</taxon>
    </lineage>
</organism>
<dbReference type="AlphaFoldDB" id="A0A6A6V0H5"/>
<dbReference type="GO" id="GO:0046872">
    <property type="term" value="F:metal ion binding"/>
    <property type="evidence" value="ECO:0007669"/>
    <property type="project" value="UniProtKB-KW"/>
</dbReference>
<dbReference type="OrthoDB" id="2932980at2759"/>
<gene>
    <name evidence="4" type="ORF">M011DRAFT_390837</name>
</gene>
<name>A0A6A6V0H5_9PLEO</name>
<accession>A0A6A6V0H5</accession>
<keyword evidence="1" id="KW-0479">Metal-binding</keyword>
<evidence type="ECO:0000259" key="3">
    <source>
        <dbReference type="SMART" id="SM01007"/>
    </source>
</evidence>
<evidence type="ECO:0000256" key="1">
    <source>
        <dbReference type="ARBA" id="ARBA00022723"/>
    </source>
</evidence>
<dbReference type="InterPro" id="IPR001303">
    <property type="entry name" value="Aldolase_II/adducin_N"/>
</dbReference>
<proteinExistence type="predicted"/>